<evidence type="ECO:0000259" key="5">
    <source>
        <dbReference type="Pfam" id="PF04542"/>
    </source>
</evidence>
<comment type="caution">
    <text evidence="7">The sequence shown here is derived from an EMBL/GenBank/DDBJ whole genome shotgun (WGS) entry which is preliminary data.</text>
</comment>
<evidence type="ECO:0000313" key="7">
    <source>
        <dbReference type="EMBL" id="GAN14103.1"/>
    </source>
</evidence>
<dbReference type="EMBL" id="BBJS01000030">
    <property type="protein sequence ID" value="GAN14103.1"/>
    <property type="molecule type" value="Genomic_DNA"/>
</dbReference>
<dbReference type="Pfam" id="PF08281">
    <property type="entry name" value="Sigma70_r4_2"/>
    <property type="match status" value="1"/>
</dbReference>
<dbReference type="InterPro" id="IPR013325">
    <property type="entry name" value="RNA_pol_sigma_r2"/>
</dbReference>
<evidence type="ECO:0000259" key="6">
    <source>
        <dbReference type="Pfam" id="PF08281"/>
    </source>
</evidence>
<evidence type="ECO:0000256" key="4">
    <source>
        <dbReference type="ARBA" id="ARBA00023163"/>
    </source>
</evidence>
<dbReference type="Pfam" id="PF04542">
    <property type="entry name" value="Sigma70_r2"/>
    <property type="match status" value="1"/>
</dbReference>
<dbReference type="InterPro" id="IPR013324">
    <property type="entry name" value="RNA_pol_sigma_r3/r4-like"/>
</dbReference>
<evidence type="ECO:0000256" key="2">
    <source>
        <dbReference type="ARBA" id="ARBA00023015"/>
    </source>
</evidence>
<evidence type="ECO:0000256" key="1">
    <source>
        <dbReference type="ARBA" id="ARBA00010641"/>
    </source>
</evidence>
<dbReference type="Gene3D" id="1.10.10.10">
    <property type="entry name" value="Winged helix-like DNA-binding domain superfamily/Winged helix DNA-binding domain"/>
    <property type="match status" value="1"/>
</dbReference>
<dbReference type="InterPro" id="IPR039425">
    <property type="entry name" value="RNA_pol_sigma-70-like"/>
</dbReference>
<dbReference type="PANTHER" id="PTHR43133">
    <property type="entry name" value="RNA POLYMERASE ECF-TYPE SIGMA FACTO"/>
    <property type="match status" value="1"/>
</dbReference>
<dbReference type="SUPFAM" id="SSF88659">
    <property type="entry name" value="Sigma3 and sigma4 domains of RNA polymerase sigma factors"/>
    <property type="match status" value="1"/>
</dbReference>
<comment type="similarity">
    <text evidence="1">Belongs to the sigma-70 factor family. ECF subfamily.</text>
</comment>
<dbReference type="Gene3D" id="1.10.1740.10">
    <property type="match status" value="1"/>
</dbReference>
<feature type="domain" description="RNA polymerase sigma factor 70 region 4 type 2" evidence="6">
    <location>
        <begin position="114"/>
        <end position="164"/>
    </location>
</feature>
<dbReference type="InterPro" id="IPR007627">
    <property type="entry name" value="RNA_pol_sigma70_r2"/>
</dbReference>
<dbReference type="AlphaFoldDB" id="A0A0C9NHC5"/>
<protein>
    <submittedName>
        <fullName evidence="7">DNA, contig: SP630</fullName>
    </submittedName>
</protein>
<dbReference type="Proteomes" id="UP000032025">
    <property type="component" value="Unassembled WGS sequence"/>
</dbReference>
<dbReference type="SUPFAM" id="SSF88946">
    <property type="entry name" value="Sigma2 domain of RNA polymerase sigma factors"/>
    <property type="match status" value="1"/>
</dbReference>
<evidence type="ECO:0000256" key="3">
    <source>
        <dbReference type="ARBA" id="ARBA00023082"/>
    </source>
</evidence>
<dbReference type="InterPro" id="IPR036388">
    <property type="entry name" value="WH-like_DNA-bd_sf"/>
</dbReference>
<reference evidence="7 8" key="1">
    <citation type="submission" date="2014-08" db="EMBL/GenBank/DDBJ databases">
        <title>Whole genome shotgun sequence of Sphingomonas paucimobilis NBRC 13935.</title>
        <authorList>
            <person name="Hosoyama A."/>
            <person name="Hashimoto M."/>
            <person name="Hosoyama Y."/>
            <person name="Noguchi M."/>
            <person name="Uohara A."/>
            <person name="Ohji S."/>
            <person name="Katano-Makiyama Y."/>
            <person name="Ichikawa N."/>
            <person name="Kimura A."/>
            <person name="Yamazoe A."/>
            <person name="Fujita N."/>
        </authorList>
    </citation>
    <scope>NUCLEOTIDE SEQUENCE [LARGE SCALE GENOMIC DNA]</scope>
    <source>
        <strain evidence="7 8">NBRC 13935</strain>
    </source>
</reference>
<organism evidence="7 8">
    <name type="scientific">Sphingomonas paucimobilis NBRC 13935</name>
    <dbReference type="NCBI Taxonomy" id="1219050"/>
    <lineage>
        <taxon>Bacteria</taxon>
        <taxon>Pseudomonadati</taxon>
        <taxon>Pseudomonadota</taxon>
        <taxon>Alphaproteobacteria</taxon>
        <taxon>Sphingomonadales</taxon>
        <taxon>Sphingomonadaceae</taxon>
        <taxon>Sphingomonas</taxon>
    </lineage>
</organism>
<dbReference type="InterPro" id="IPR013249">
    <property type="entry name" value="RNA_pol_sigma70_r4_t2"/>
</dbReference>
<name>A0A0C9NHC5_SPHPI</name>
<dbReference type="NCBIfam" id="TIGR02937">
    <property type="entry name" value="sigma70-ECF"/>
    <property type="match status" value="1"/>
</dbReference>
<dbReference type="GO" id="GO:0006352">
    <property type="term" value="P:DNA-templated transcription initiation"/>
    <property type="evidence" value="ECO:0007669"/>
    <property type="project" value="InterPro"/>
</dbReference>
<keyword evidence="4" id="KW-0804">Transcription</keyword>
<gene>
    <name evidence="7" type="ORF">SP6_30_02440</name>
</gene>
<keyword evidence="8" id="KW-1185">Reference proteome</keyword>
<dbReference type="RefSeq" id="WP_007404917.1">
    <property type="nucleotide sequence ID" value="NZ_BBJS01000030.1"/>
</dbReference>
<dbReference type="GO" id="GO:0016987">
    <property type="term" value="F:sigma factor activity"/>
    <property type="evidence" value="ECO:0007669"/>
    <property type="project" value="UniProtKB-KW"/>
</dbReference>
<proteinExistence type="inferred from homology"/>
<keyword evidence="3" id="KW-0731">Sigma factor</keyword>
<evidence type="ECO:0000313" key="8">
    <source>
        <dbReference type="Proteomes" id="UP000032025"/>
    </source>
</evidence>
<sequence>MVKNRPARLLALFAGQRRRLIAEATRLTGDMASAEDVVQEAWIRLSQNAVDIRIAEPVGYLRRVVRNLALDEYRQRRRREQVMTLDPADDPEALASNAAGADRAVIARQELALVTAELRRMPPRMRRAVELHRLSGTPLREIAVELGVSISSAHALVREGVERCRQCLRSARH</sequence>
<accession>A0A0C9NHC5</accession>
<feature type="domain" description="RNA polymerase sigma-70 region 2" evidence="5">
    <location>
        <begin position="17"/>
        <end position="79"/>
    </location>
</feature>
<dbReference type="PANTHER" id="PTHR43133:SF63">
    <property type="entry name" value="RNA POLYMERASE SIGMA FACTOR FECI-RELATED"/>
    <property type="match status" value="1"/>
</dbReference>
<dbReference type="InterPro" id="IPR014284">
    <property type="entry name" value="RNA_pol_sigma-70_dom"/>
</dbReference>
<keyword evidence="2" id="KW-0805">Transcription regulation</keyword>
<dbReference type="GO" id="GO:0003677">
    <property type="term" value="F:DNA binding"/>
    <property type="evidence" value="ECO:0007669"/>
    <property type="project" value="InterPro"/>
</dbReference>